<keyword evidence="3 12" id="KW-0813">Transport</keyword>
<dbReference type="InterPro" id="IPR001873">
    <property type="entry name" value="ENaC"/>
</dbReference>
<comment type="subcellular location">
    <subcellularLocation>
        <location evidence="1">Membrane</location>
        <topology evidence="1">Multi-pass membrane protein</topology>
    </subcellularLocation>
</comment>
<dbReference type="GO" id="GO:0015280">
    <property type="term" value="F:ligand-gated sodium channel activity"/>
    <property type="evidence" value="ECO:0007669"/>
    <property type="project" value="TreeGrafter"/>
</dbReference>
<name>A0A0L7L353_OPEBR</name>
<keyword evidence="10 12" id="KW-0739">Sodium transport</keyword>
<dbReference type="GO" id="GO:0005886">
    <property type="term" value="C:plasma membrane"/>
    <property type="evidence" value="ECO:0007669"/>
    <property type="project" value="TreeGrafter"/>
</dbReference>
<dbReference type="AlphaFoldDB" id="A0A0L7L353"/>
<organism evidence="14 15">
    <name type="scientific">Operophtera brumata</name>
    <name type="common">Winter moth</name>
    <name type="synonym">Phalaena brumata</name>
    <dbReference type="NCBI Taxonomy" id="104452"/>
    <lineage>
        <taxon>Eukaryota</taxon>
        <taxon>Metazoa</taxon>
        <taxon>Ecdysozoa</taxon>
        <taxon>Arthropoda</taxon>
        <taxon>Hexapoda</taxon>
        <taxon>Insecta</taxon>
        <taxon>Pterygota</taxon>
        <taxon>Neoptera</taxon>
        <taxon>Endopterygota</taxon>
        <taxon>Lepidoptera</taxon>
        <taxon>Glossata</taxon>
        <taxon>Ditrysia</taxon>
        <taxon>Geometroidea</taxon>
        <taxon>Geometridae</taxon>
        <taxon>Larentiinae</taxon>
        <taxon>Operophtera</taxon>
    </lineage>
</organism>
<sequence length="367" mass="42818">MMFERSYQSQIIRDDLHLSPKRDRYLKPKTTSLRQTLKIQSKKYFKLFLETSSIHGLNHLVAYGRHPFEILLWLTVVGLSVFGAVYLSQTTWMRYQSSPTVVSMDRDMYAWNTTFPCVTVCPDNYLDAKKLELYVQNSQEPDKKKLEKFIIALANASYETFNEIPDYTSIAPEHYMELILNLSAVFKPSLTIGVSGIMLNIVPTITEMGLCYAVNSRIYYVVIRRYRDANRWDVIKTHNRTLYIHPLDGEVFAQVYIHGPLEFPDISTKYQHSAKDYYMKLYVTAITVYTAPEAAKLSIGQRRCRFPHENNLLHNSIYTYTLCRMECRIRLCLKYCKCAAGMVSRNQPPMGHDNLSQDERSKRPIFR</sequence>
<proteinExistence type="inferred from homology"/>
<keyword evidence="9 13" id="KW-0472">Membrane</keyword>
<comment type="similarity">
    <text evidence="2 12">Belongs to the amiloride-sensitive sodium channel (TC 1.A.6) family.</text>
</comment>
<evidence type="ECO:0000256" key="4">
    <source>
        <dbReference type="ARBA" id="ARBA00022461"/>
    </source>
</evidence>
<evidence type="ECO:0000256" key="7">
    <source>
        <dbReference type="ARBA" id="ARBA00023053"/>
    </source>
</evidence>
<comment type="caution">
    <text evidence="14">The sequence shown here is derived from an EMBL/GenBank/DDBJ whole genome shotgun (WGS) entry which is preliminary data.</text>
</comment>
<evidence type="ECO:0000256" key="10">
    <source>
        <dbReference type="ARBA" id="ARBA00023201"/>
    </source>
</evidence>
<reference evidence="14 15" key="1">
    <citation type="journal article" date="2015" name="Genome Biol. Evol.">
        <title>The genome of winter moth (Operophtera brumata) provides a genomic perspective on sexual dimorphism and phenology.</title>
        <authorList>
            <person name="Derks M.F."/>
            <person name="Smit S."/>
            <person name="Salis L."/>
            <person name="Schijlen E."/>
            <person name="Bossers A."/>
            <person name="Mateman C."/>
            <person name="Pijl A.S."/>
            <person name="de Ridder D."/>
            <person name="Groenen M.A."/>
            <person name="Visser M.E."/>
            <person name="Megens H.J."/>
        </authorList>
    </citation>
    <scope>NUCLEOTIDE SEQUENCE [LARGE SCALE GENOMIC DNA]</scope>
    <source>
        <strain evidence="14">WM2013NL</strain>
        <tissue evidence="14">Head and thorax</tissue>
    </source>
</reference>
<dbReference type="EMBL" id="JTDY01003262">
    <property type="protein sequence ID" value="KOB69850.1"/>
    <property type="molecule type" value="Genomic_DNA"/>
</dbReference>
<accession>A0A0L7L353</accession>
<evidence type="ECO:0000256" key="1">
    <source>
        <dbReference type="ARBA" id="ARBA00004141"/>
    </source>
</evidence>
<protein>
    <submittedName>
        <fullName evidence="14">Uncharacterized protein</fullName>
    </submittedName>
</protein>
<evidence type="ECO:0000256" key="3">
    <source>
        <dbReference type="ARBA" id="ARBA00022448"/>
    </source>
</evidence>
<dbReference type="STRING" id="104452.A0A0L7L353"/>
<keyword evidence="7" id="KW-0915">Sodium</keyword>
<evidence type="ECO:0000256" key="12">
    <source>
        <dbReference type="RuleBase" id="RU000679"/>
    </source>
</evidence>
<dbReference type="PANTHER" id="PTHR11690:SF240">
    <property type="entry name" value="PICKPOCKET 25-RELATED"/>
    <property type="match status" value="1"/>
</dbReference>
<dbReference type="PANTHER" id="PTHR11690">
    <property type="entry name" value="AMILORIDE-SENSITIVE SODIUM CHANNEL-RELATED"/>
    <property type="match status" value="1"/>
</dbReference>
<keyword evidence="4 12" id="KW-0894">Sodium channel</keyword>
<evidence type="ECO:0000256" key="6">
    <source>
        <dbReference type="ARBA" id="ARBA00022989"/>
    </source>
</evidence>
<evidence type="ECO:0000256" key="9">
    <source>
        <dbReference type="ARBA" id="ARBA00023136"/>
    </source>
</evidence>
<keyword evidence="11 12" id="KW-0407">Ion channel</keyword>
<evidence type="ECO:0000256" key="8">
    <source>
        <dbReference type="ARBA" id="ARBA00023065"/>
    </source>
</evidence>
<keyword evidence="15" id="KW-1185">Reference proteome</keyword>
<feature type="transmembrane region" description="Helical" evidence="13">
    <location>
        <begin position="70"/>
        <end position="88"/>
    </location>
</feature>
<evidence type="ECO:0000256" key="11">
    <source>
        <dbReference type="ARBA" id="ARBA00023303"/>
    </source>
</evidence>
<evidence type="ECO:0000313" key="14">
    <source>
        <dbReference type="EMBL" id="KOB69850.1"/>
    </source>
</evidence>
<gene>
    <name evidence="14" type="ORF">OBRU01_11215</name>
</gene>
<keyword evidence="5 12" id="KW-0812">Transmembrane</keyword>
<evidence type="ECO:0000256" key="5">
    <source>
        <dbReference type="ARBA" id="ARBA00022692"/>
    </source>
</evidence>
<keyword evidence="8 12" id="KW-0406">Ion transport</keyword>
<evidence type="ECO:0000256" key="2">
    <source>
        <dbReference type="ARBA" id="ARBA00007193"/>
    </source>
</evidence>
<dbReference type="Proteomes" id="UP000037510">
    <property type="component" value="Unassembled WGS sequence"/>
</dbReference>
<evidence type="ECO:0000256" key="13">
    <source>
        <dbReference type="SAM" id="Phobius"/>
    </source>
</evidence>
<dbReference type="Pfam" id="PF00858">
    <property type="entry name" value="ASC"/>
    <property type="match status" value="1"/>
</dbReference>
<evidence type="ECO:0000313" key="15">
    <source>
        <dbReference type="Proteomes" id="UP000037510"/>
    </source>
</evidence>
<keyword evidence="6 13" id="KW-1133">Transmembrane helix</keyword>